<dbReference type="SUPFAM" id="SSF51735">
    <property type="entry name" value="NAD(P)-binding Rossmann-fold domains"/>
    <property type="match status" value="1"/>
</dbReference>
<dbReference type="Pfam" id="PF01370">
    <property type="entry name" value="Epimerase"/>
    <property type="match status" value="1"/>
</dbReference>
<dbReference type="AlphaFoldDB" id="A0A6A6BUC4"/>
<evidence type="ECO:0000256" key="2">
    <source>
        <dbReference type="ARBA" id="ARBA00023445"/>
    </source>
</evidence>
<evidence type="ECO:0000256" key="1">
    <source>
        <dbReference type="ARBA" id="ARBA00023002"/>
    </source>
</evidence>
<dbReference type="PANTHER" id="PTHR10366:SF564">
    <property type="entry name" value="STEROL-4-ALPHA-CARBOXYLATE 3-DEHYDROGENASE, DECARBOXYLATING"/>
    <property type="match status" value="1"/>
</dbReference>
<gene>
    <name evidence="4" type="ORF">K452DRAFT_283670</name>
</gene>
<dbReference type="OrthoDB" id="2735536at2759"/>
<dbReference type="EMBL" id="ML995476">
    <property type="protein sequence ID" value="KAF2146407.1"/>
    <property type="molecule type" value="Genomic_DNA"/>
</dbReference>
<dbReference type="GeneID" id="54297309"/>
<dbReference type="Gene3D" id="3.40.50.720">
    <property type="entry name" value="NAD(P)-binding Rossmann-like Domain"/>
    <property type="match status" value="1"/>
</dbReference>
<dbReference type="RefSeq" id="XP_033402116.1">
    <property type="nucleotide sequence ID" value="XM_033539813.1"/>
</dbReference>
<organism evidence="4 5">
    <name type="scientific">Aplosporella prunicola CBS 121167</name>
    <dbReference type="NCBI Taxonomy" id="1176127"/>
    <lineage>
        <taxon>Eukaryota</taxon>
        <taxon>Fungi</taxon>
        <taxon>Dikarya</taxon>
        <taxon>Ascomycota</taxon>
        <taxon>Pezizomycotina</taxon>
        <taxon>Dothideomycetes</taxon>
        <taxon>Dothideomycetes incertae sedis</taxon>
        <taxon>Botryosphaeriales</taxon>
        <taxon>Aplosporellaceae</taxon>
        <taxon>Aplosporella</taxon>
    </lineage>
</organism>
<evidence type="ECO:0000313" key="4">
    <source>
        <dbReference type="EMBL" id="KAF2146407.1"/>
    </source>
</evidence>
<accession>A0A6A6BUC4</accession>
<name>A0A6A6BUC4_9PEZI</name>
<dbReference type="GO" id="GO:0016616">
    <property type="term" value="F:oxidoreductase activity, acting on the CH-OH group of donors, NAD or NADP as acceptor"/>
    <property type="evidence" value="ECO:0007669"/>
    <property type="project" value="TreeGrafter"/>
</dbReference>
<keyword evidence="1" id="KW-0560">Oxidoreductase</keyword>
<feature type="domain" description="NAD-dependent epimerase/dehydratase" evidence="3">
    <location>
        <begin position="6"/>
        <end position="268"/>
    </location>
</feature>
<evidence type="ECO:0000313" key="5">
    <source>
        <dbReference type="Proteomes" id="UP000799438"/>
    </source>
</evidence>
<dbReference type="PANTHER" id="PTHR10366">
    <property type="entry name" value="NAD DEPENDENT EPIMERASE/DEHYDRATASE"/>
    <property type="match status" value="1"/>
</dbReference>
<dbReference type="Proteomes" id="UP000799438">
    <property type="component" value="Unassembled WGS sequence"/>
</dbReference>
<proteinExistence type="inferred from homology"/>
<protein>
    <recommendedName>
        <fullName evidence="3">NAD-dependent epimerase/dehydratase domain-containing protein</fullName>
    </recommendedName>
</protein>
<dbReference type="InterPro" id="IPR001509">
    <property type="entry name" value="Epimerase_deHydtase"/>
</dbReference>
<sequence length="348" mass="37609">MSKGTVCITGGTGFVGFAVLLEALRNGYAVHIVVRSETKANWLKAHPALPGLDSSASFFTVPDLTAPGSLDAAIAGVDYVIHVASPVPQFDAAPEERYNRYIHPAVNCTLSALESAKKAGTVKRVVVTSSLAAFMSPKLPASPDSASTVVVTEADMNDEIPPPWSDDMVAYCASKTAALRRSLAWMSENSPSFDLVNIAPSFVEGRSYIAQSSADLASLTVATGYFLRMVTGAAKTDTAEIAHACHIDDIAELHVRALDREKIPGNESYLASTHFSWNDIRSIVAEKFPEFVKSGVLPNDGNLPTRNIAFSSEKAQRTFGIKFKSLEKMVVDTVSQYLEFLEKEKREK</sequence>
<reference evidence="4" key="1">
    <citation type="journal article" date="2020" name="Stud. Mycol.">
        <title>101 Dothideomycetes genomes: a test case for predicting lifestyles and emergence of pathogens.</title>
        <authorList>
            <person name="Haridas S."/>
            <person name="Albert R."/>
            <person name="Binder M."/>
            <person name="Bloem J."/>
            <person name="Labutti K."/>
            <person name="Salamov A."/>
            <person name="Andreopoulos B."/>
            <person name="Baker S."/>
            <person name="Barry K."/>
            <person name="Bills G."/>
            <person name="Bluhm B."/>
            <person name="Cannon C."/>
            <person name="Castanera R."/>
            <person name="Culley D."/>
            <person name="Daum C."/>
            <person name="Ezra D."/>
            <person name="Gonzalez J."/>
            <person name="Henrissat B."/>
            <person name="Kuo A."/>
            <person name="Liang C."/>
            <person name="Lipzen A."/>
            <person name="Lutzoni F."/>
            <person name="Magnuson J."/>
            <person name="Mondo S."/>
            <person name="Nolan M."/>
            <person name="Ohm R."/>
            <person name="Pangilinan J."/>
            <person name="Park H.-J."/>
            <person name="Ramirez L."/>
            <person name="Alfaro M."/>
            <person name="Sun H."/>
            <person name="Tritt A."/>
            <person name="Yoshinaga Y."/>
            <person name="Zwiers L.-H."/>
            <person name="Turgeon B."/>
            <person name="Goodwin S."/>
            <person name="Spatafora J."/>
            <person name="Crous P."/>
            <person name="Grigoriev I."/>
        </authorList>
    </citation>
    <scope>NUCLEOTIDE SEQUENCE</scope>
    <source>
        <strain evidence="4">CBS 121167</strain>
    </source>
</reference>
<keyword evidence="5" id="KW-1185">Reference proteome</keyword>
<dbReference type="InterPro" id="IPR050425">
    <property type="entry name" value="NAD(P)_dehydrat-like"/>
</dbReference>
<comment type="similarity">
    <text evidence="2">Belongs to the NAD(P)-dependent epimerase/dehydratase family. Dihydroflavonol-4-reductase subfamily.</text>
</comment>
<dbReference type="InterPro" id="IPR036291">
    <property type="entry name" value="NAD(P)-bd_dom_sf"/>
</dbReference>
<evidence type="ECO:0000259" key="3">
    <source>
        <dbReference type="Pfam" id="PF01370"/>
    </source>
</evidence>